<dbReference type="GO" id="GO:0006633">
    <property type="term" value="P:fatty acid biosynthetic process"/>
    <property type="evidence" value="ECO:0007669"/>
    <property type="project" value="InterPro"/>
</dbReference>
<gene>
    <name evidence="2" type="ORF">N495_06525</name>
</gene>
<dbReference type="PATRIC" id="fig|1379739.3.peg.1637"/>
<dbReference type="EMBL" id="JXSU01000007">
    <property type="protein sequence ID" value="KIS23257.1"/>
    <property type="molecule type" value="Genomic_DNA"/>
</dbReference>
<dbReference type="Gene3D" id="3.40.718.10">
    <property type="entry name" value="Isopropylmalate Dehydrogenase"/>
    <property type="match status" value="1"/>
</dbReference>
<reference evidence="2 3" key="1">
    <citation type="submission" date="2014-06" db="EMBL/GenBank/DDBJ databases">
        <title>Genome characterization of distinct group I Clostridium botulinum lineages.</title>
        <authorList>
            <person name="Giordani F."/>
            <person name="Anselmo A."/>
            <person name="Fillo S."/>
            <person name="Palozzi A.M."/>
            <person name="Fortunato A."/>
            <person name="Gentile B."/>
            <person name="Ciammaruconi A."/>
            <person name="Anniballi F."/>
            <person name="De Medici D."/>
            <person name="Lista F."/>
        </authorList>
    </citation>
    <scope>NUCLEOTIDE SEQUENCE [LARGE SCALE GENOMIC DNA]</scope>
    <source>
        <strain evidence="2 3">B2 450</strain>
    </source>
</reference>
<organism evidence="2 3">
    <name type="scientific">Clostridium botulinum B2 450</name>
    <dbReference type="NCBI Taxonomy" id="1379739"/>
    <lineage>
        <taxon>Bacteria</taxon>
        <taxon>Bacillati</taxon>
        <taxon>Bacillota</taxon>
        <taxon>Clostridia</taxon>
        <taxon>Eubacteriales</taxon>
        <taxon>Clostridiaceae</taxon>
        <taxon>Clostridium</taxon>
    </lineage>
</organism>
<name>A0A0D1BTZ6_CLOBO</name>
<feature type="active site" evidence="1">
    <location>
        <position position="362"/>
    </location>
</feature>
<evidence type="ECO:0000313" key="2">
    <source>
        <dbReference type="EMBL" id="KIS23257.1"/>
    </source>
</evidence>
<accession>A0A0D1BTZ6</accession>
<dbReference type="HOGENOM" id="CLU_711151_0_0_9"/>
<dbReference type="PIRSF" id="PIRSF036593">
    <property type="entry name" value="GrdD"/>
    <property type="match status" value="1"/>
</dbReference>
<comment type="caution">
    <text evidence="2">The sequence shown here is derived from an EMBL/GenBank/DDBJ whole genome shotgun (WGS) entry which is preliminary data.</text>
</comment>
<dbReference type="GO" id="GO:0016747">
    <property type="term" value="F:acyltransferase activity, transferring groups other than amino-acyl groups"/>
    <property type="evidence" value="ECO:0007669"/>
    <property type="project" value="InterPro"/>
</dbReference>
<dbReference type="Pfam" id="PF02504">
    <property type="entry name" value="FA_synthesis"/>
    <property type="match status" value="1"/>
</dbReference>
<dbReference type="OrthoDB" id="9769886at2"/>
<dbReference type="InterPro" id="IPR003664">
    <property type="entry name" value="FA_synthesis"/>
</dbReference>
<dbReference type="NCBIfam" id="NF040747">
    <property type="entry name" value="reduct_C_alpha"/>
    <property type="match status" value="1"/>
</dbReference>
<sequence length="388" mass="42324">MENKEVNKIIGKTLLDIADSIEKGDFNKKVVVGITTLGSEHGVENLVKGAEVAAQKHKDMKVVLIGPRVDTKLEIVEVNEEEEMYNKMEELLDTKYIDAAVTMHYNFPIGVSTVGKVVTPADGKEMFLATTTGTASMNRTEAMVKNAIYGIIVAKAVGIKEPTVGMLNLDGARQVEKALKELDKNGYKINFANSLRADGGSVMRGNDLLTGTPDIMVTDTLTGNLLMKVFSSYTTGGSYEGFGYGYGPGIGEDYERNILILSRASGVPVVANAIEYAKDLIKGNINKLIKEEFEKANKAKLKDILNSIENKENKKSEDEEEVPMPTKEIATASISGIDVMDIEDAQKTLWKEEIYAEGGMGCTGPVIKVNDKNYDKSVEILKEKGFVS</sequence>
<dbReference type="SUPFAM" id="SSF53659">
    <property type="entry name" value="Isocitrate/Isopropylmalate dehydrogenase-like"/>
    <property type="match status" value="1"/>
</dbReference>
<dbReference type="RefSeq" id="WP_042385288.1">
    <property type="nucleotide sequence ID" value="NZ_JXSU01000007.1"/>
</dbReference>
<evidence type="ECO:0000256" key="1">
    <source>
        <dbReference type="PIRSR" id="PIRSR036593-50"/>
    </source>
</evidence>
<evidence type="ECO:0000313" key="3">
    <source>
        <dbReference type="Proteomes" id="UP000032250"/>
    </source>
</evidence>
<dbReference type="AlphaFoldDB" id="A0A0D1BTZ6"/>
<dbReference type="InterPro" id="IPR012116">
    <property type="entry name" value="Gly_reductase_pC_asu"/>
</dbReference>
<dbReference type="Proteomes" id="UP000032250">
    <property type="component" value="Unassembled WGS sequence"/>
</dbReference>
<protein>
    <submittedName>
        <fullName evidence="2">Glycine reductase</fullName>
    </submittedName>
</protein>
<proteinExistence type="predicted"/>